<feature type="domain" description="Antirepressor protein ant N-terminal" evidence="1">
    <location>
        <begin position="10"/>
        <end position="119"/>
    </location>
</feature>
<evidence type="ECO:0000313" key="2">
    <source>
        <dbReference type="EMBL" id="AGL83851.1"/>
    </source>
</evidence>
<dbReference type="Proteomes" id="UP000013940">
    <property type="component" value="Chromosome"/>
</dbReference>
<dbReference type="InterPro" id="IPR018875">
    <property type="entry name" value="Antirepressor_Ant_N"/>
</dbReference>
<dbReference type="Pfam" id="PF10547">
    <property type="entry name" value="P22_AR_N"/>
    <property type="match status" value="1"/>
</dbReference>
<evidence type="ECO:0000313" key="3">
    <source>
        <dbReference type="Proteomes" id="UP000013940"/>
    </source>
</evidence>
<dbReference type="GeneID" id="57475064"/>
<sequence length="286" mass="32407">MQTAQHVMPVPFYEDTVVLVGKDNEPLVAMKPIVTNMGMDWKTQYRKLSEKFNSVMVEMTTTGGDGKQYDMVCLPLRKLPAWLYSISPNKVPTELRDKITRYQEECDDALWSYWTKGSAERAGAPNVNQQIALSRHRITLLKELNRTRNNALRAALHEQLDQTSRQLGLSTPALEAISRAEPDVPDLVTEFWDLFYHLSAQPEGHKLNHAVAPGKLAINLNEVTRAAQAQRCAMPHLSELRHALRLSQHPRFVEANKCSHSAHARNEEGKAQSVRCWIFTVEQAAD</sequence>
<organism evidence="2 3">
    <name type="scientific">Pseudomonas protegens (strain DSM 19095 / LMG 27888 / CFBP 6595 / CHA0)</name>
    <dbReference type="NCBI Taxonomy" id="1124983"/>
    <lineage>
        <taxon>Bacteria</taxon>
        <taxon>Pseudomonadati</taxon>
        <taxon>Pseudomonadota</taxon>
        <taxon>Gammaproteobacteria</taxon>
        <taxon>Pseudomonadales</taxon>
        <taxon>Pseudomonadaceae</taxon>
        <taxon>Pseudomonas</taxon>
    </lineage>
</organism>
<dbReference type="PRINTS" id="PR01994">
    <property type="entry name" value="ANTIREPRESSR"/>
</dbReference>
<dbReference type="AlphaFoldDB" id="A0A2C9EJN0"/>
<dbReference type="KEGG" id="pprc:PFLCHA0_c20700"/>
<protein>
    <recommendedName>
        <fullName evidence="1">Antirepressor protein ant N-terminal domain-containing protein</fullName>
    </recommendedName>
</protein>
<dbReference type="eggNOG" id="COG3645">
    <property type="taxonomic scope" value="Bacteria"/>
</dbReference>
<dbReference type="HOGENOM" id="CLU_942908_0_0_6"/>
<dbReference type="EMBL" id="CP003190">
    <property type="protein sequence ID" value="AGL83851.1"/>
    <property type="molecule type" value="Genomic_DNA"/>
</dbReference>
<evidence type="ECO:0000259" key="1">
    <source>
        <dbReference type="Pfam" id="PF10547"/>
    </source>
</evidence>
<accession>A0A2C9EJN0</accession>
<dbReference type="eggNOG" id="COG3378">
    <property type="taxonomic scope" value="Bacteria"/>
</dbReference>
<gene>
    <name evidence="2" type="ORF">PFLCHA0_c20700</name>
</gene>
<reference evidence="3" key="1">
    <citation type="journal article" date="2014" name="Genome Announc.">
        <title>Full-genome sequence of the plant growth-promoting bacterium Pseudomonas protegens CHA0.</title>
        <authorList>
            <person name="Jousset A."/>
            <person name="Schuldes J."/>
            <person name="Keel C."/>
            <person name="Maurhofer M."/>
            <person name="Daniel R."/>
            <person name="Scheu S."/>
            <person name="Thuermer A."/>
        </authorList>
    </citation>
    <scope>NUCLEOTIDE SEQUENCE [LARGE SCALE GENOMIC DNA]</scope>
    <source>
        <strain evidence="3">DSM 19095 / LMG 27888 / CFBP 6595 / CHA0</strain>
    </source>
</reference>
<dbReference type="RefSeq" id="WP_015634869.1">
    <property type="nucleotide sequence ID" value="NC_021237.1"/>
</dbReference>
<name>A0A2C9EJN0_PSEPH</name>
<proteinExistence type="predicted"/>